<evidence type="ECO:0000256" key="2">
    <source>
        <dbReference type="ARBA" id="ARBA00023136"/>
    </source>
</evidence>
<evidence type="ECO:0000256" key="1">
    <source>
        <dbReference type="ARBA" id="ARBA00004442"/>
    </source>
</evidence>
<dbReference type="InterPro" id="IPR041700">
    <property type="entry name" value="OMP_b-brl_3"/>
</dbReference>
<accession>A0A1H7RBH2</accession>
<proteinExistence type="predicted"/>
<keyword evidence="6" id="KW-1185">Reference proteome</keyword>
<keyword evidence="3" id="KW-0998">Cell outer membrane</keyword>
<keyword evidence="5" id="KW-0675">Receptor</keyword>
<evidence type="ECO:0000313" key="5">
    <source>
        <dbReference type="EMBL" id="SEL57469.1"/>
    </source>
</evidence>
<reference evidence="6" key="1">
    <citation type="submission" date="2016-10" db="EMBL/GenBank/DDBJ databases">
        <authorList>
            <person name="Varghese N."/>
            <person name="Submissions S."/>
        </authorList>
    </citation>
    <scope>NUCLEOTIDE SEQUENCE [LARGE SCALE GENOMIC DNA]</scope>
    <source>
        <strain evidence="6">DSM 18733</strain>
    </source>
</reference>
<dbReference type="SUPFAM" id="SSF56935">
    <property type="entry name" value="Porins"/>
    <property type="match status" value="1"/>
</dbReference>
<dbReference type="InterPro" id="IPR008969">
    <property type="entry name" value="CarboxyPept-like_regulatory"/>
</dbReference>
<name>A0A1H7RBH2_OLID1</name>
<feature type="domain" description="Outer membrane protein beta-barrel" evidence="4">
    <location>
        <begin position="397"/>
        <end position="851"/>
    </location>
</feature>
<comment type="subcellular location">
    <subcellularLocation>
        <location evidence="1">Cell outer membrane</location>
    </subcellularLocation>
</comment>
<sequence length="858" mass="97757">MASLLHAQRPGVIEGITQDSLGNPLQGTSVKLLSEKDTMLTVSNEKGLFSFKNVKAQKIKLYVSALGFNPFTKDYVIDPGIPGFTLPPILMAEAFNFLDEVEITGINPVTVKEDTVEFDALAYKVREGDAVEEMVRKLPGIDMDADGNISAQGEAVMKVRLNGKDFFGDDAAAALQNLPADIVKNIQLIDDYGEQANVTGVKNGESQKIININTKPDKKNGYFAKIGGGLGSYDRYAGRVRANRFKEDQQISVDGMINNTSARSAGLTDAKSFKINYRDNWSKKLTSYGSYRFTKDVNSRVERNLSQQFYQDYTRTEDESNTNSNSQSGHVLDWNVEYRMDTSNYLKIEPRISFDRSNGSNNGLTAATLLETSSTRNNEERQNAHASSYGVEWFFNHKFKKANRHLSVGGEINYANENEEQEVLNEYYLTDPMGDSFERQHQFRLNDHKATNVGLKASYMEPVMEHTILEASYRWDRRTTDNTKDVNDVDPEGSTWIPNAELSNSFKYSFITNRVGLTWRSDYERFNYNVGLTAQPSVLEGTDLTRNNSTSKESFNLIPNARFVYNFSNKHKLTAKYNASTSQPSFNQLQPITDNADLQNIVIGNPDLKPEYRNDIGLDYRQADWKTGFVIFTKLNYSQTKDKIVTIKEIIPDSLKEITTYMNTDGFYTARGNYSISKPFENRNYTLSYYGGVNYSNNIAFTNNEKNIGKNTELRQGIKFRIDLDDIIDTELNANYTINSTHYSSSTFSDRRTDQVFIGIRGRNYFFKDWTLGYDFSKTLNKGFNAVNANPTVLNVYVEYRFFKGNKGSLRLEGFDLFNENTGISRDVFDNEIVDRRTNRLARYFIFTFNYRLQRFGS</sequence>
<dbReference type="SUPFAM" id="SSF49464">
    <property type="entry name" value="Carboxypeptidase regulatory domain-like"/>
    <property type="match status" value="1"/>
</dbReference>
<keyword evidence="2" id="KW-0472">Membrane</keyword>
<dbReference type="Proteomes" id="UP000199421">
    <property type="component" value="Unassembled WGS sequence"/>
</dbReference>
<protein>
    <submittedName>
        <fullName evidence="5">Outer membrane receptor proteins, mostly Fe transport</fullName>
    </submittedName>
</protein>
<dbReference type="Gene3D" id="2.40.170.20">
    <property type="entry name" value="TonB-dependent receptor, beta-barrel domain"/>
    <property type="match status" value="1"/>
</dbReference>
<dbReference type="EMBL" id="FOAF01000002">
    <property type="protein sequence ID" value="SEL57469.1"/>
    <property type="molecule type" value="Genomic_DNA"/>
</dbReference>
<organism evidence="5 6">
    <name type="scientific">Olivibacter domesticus</name>
    <name type="common">Pseudosphingobacterium domesticum</name>
    <dbReference type="NCBI Taxonomy" id="407022"/>
    <lineage>
        <taxon>Bacteria</taxon>
        <taxon>Pseudomonadati</taxon>
        <taxon>Bacteroidota</taxon>
        <taxon>Sphingobacteriia</taxon>
        <taxon>Sphingobacteriales</taxon>
        <taxon>Sphingobacteriaceae</taxon>
        <taxon>Olivibacter</taxon>
    </lineage>
</organism>
<dbReference type="Pfam" id="PF14905">
    <property type="entry name" value="OMP_b-brl_3"/>
    <property type="match status" value="1"/>
</dbReference>
<evidence type="ECO:0000313" key="6">
    <source>
        <dbReference type="Proteomes" id="UP000199421"/>
    </source>
</evidence>
<dbReference type="GO" id="GO:0009279">
    <property type="term" value="C:cell outer membrane"/>
    <property type="evidence" value="ECO:0007669"/>
    <property type="project" value="UniProtKB-SubCell"/>
</dbReference>
<evidence type="ECO:0000256" key="3">
    <source>
        <dbReference type="ARBA" id="ARBA00023237"/>
    </source>
</evidence>
<evidence type="ECO:0000259" key="4">
    <source>
        <dbReference type="Pfam" id="PF14905"/>
    </source>
</evidence>
<dbReference type="AlphaFoldDB" id="A0A1H7RBH2"/>
<dbReference type="STRING" id="407022.SAMN05661044_02917"/>
<gene>
    <name evidence="5" type="ORF">SAMN05661044_02917</name>
</gene>
<dbReference type="InterPro" id="IPR036942">
    <property type="entry name" value="Beta-barrel_TonB_sf"/>
</dbReference>